<dbReference type="PANTHER" id="PTHR33321">
    <property type="match status" value="1"/>
</dbReference>
<dbReference type="EMBL" id="CAEKKB010000008">
    <property type="protein sequence ID" value="CAB4320925.1"/>
    <property type="molecule type" value="Genomic_DNA"/>
</dbReference>
<sequence>MGMAAARFLFSFMLASLLALASLHGAHAVHFAVVNRALNTSGGMRFKNELGVNYTQQKMGTASNFIWNLFNETTPADRKNVKNVSLFVDNIPGIAHVINNEIHVGAKYIESITGDIKPEFNGVLYHEMTHIWQSHANHQAPNGLIEGIADFVRLKANYVPHRWAKPGEGLSWKQGSSVTARFLDYCNGLHQQQGFVAQLNKKMRDGYSDSFFQELLGKTVDQLWTDYKTKFAN</sequence>
<dbReference type="Proteomes" id="UP000507222">
    <property type="component" value="Unassembled WGS sequence"/>
</dbReference>
<dbReference type="Pfam" id="PF04450">
    <property type="entry name" value="BSP"/>
    <property type="match status" value="1"/>
</dbReference>
<evidence type="ECO:0000256" key="1">
    <source>
        <dbReference type="SAM" id="SignalP"/>
    </source>
</evidence>
<dbReference type="OrthoDB" id="891726at2759"/>
<evidence type="ECO:0000313" key="4">
    <source>
        <dbReference type="Proteomes" id="UP000507222"/>
    </source>
</evidence>
<dbReference type="InterPro" id="IPR007541">
    <property type="entry name" value="Uncharacterised_BSP"/>
</dbReference>
<evidence type="ECO:0000313" key="2">
    <source>
        <dbReference type="EMBL" id="CAB4290604.1"/>
    </source>
</evidence>
<dbReference type="Proteomes" id="UP000507245">
    <property type="component" value="Unassembled WGS sequence"/>
</dbReference>
<keyword evidence="5" id="KW-1185">Reference proteome</keyword>
<reference evidence="5" key="1">
    <citation type="journal article" date="2020" name="Genome Biol.">
        <title>Gamete binning: chromosome-level and haplotype-resolved genome assembly enabled by high-throughput single-cell sequencing of gamete genomes.</title>
        <authorList>
            <person name="Campoy J.A."/>
            <person name="Sun H."/>
            <person name="Goel M."/>
            <person name="Jiao W.-B."/>
            <person name="Folz-Donahue K."/>
            <person name="Wang N."/>
            <person name="Rubio M."/>
            <person name="Liu C."/>
            <person name="Kukat C."/>
            <person name="Ruiz D."/>
            <person name="Huettel B."/>
            <person name="Schneeberger K."/>
        </authorList>
    </citation>
    <scope>NUCLEOTIDE SEQUENCE [LARGE SCALE GENOMIC DNA]</scope>
    <source>
        <strain evidence="5">cv. Rojo Pasion</strain>
    </source>
</reference>
<evidence type="ECO:0000313" key="5">
    <source>
        <dbReference type="Proteomes" id="UP000507245"/>
    </source>
</evidence>
<reference evidence="2 4" key="2">
    <citation type="submission" date="2020-05" db="EMBL/GenBank/DDBJ databases">
        <authorList>
            <person name="Campoy J."/>
            <person name="Schneeberger K."/>
            <person name="Spophaly S."/>
        </authorList>
    </citation>
    <scope>NUCLEOTIDE SEQUENCE [LARGE SCALE GENOMIC DNA]</scope>
    <source>
        <strain evidence="2">PruArmRojPasFocal</strain>
    </source>
</reference>
<dbReference type="AlphaFoldDB" id="A0A6J5VS88"/>
<protein>
    <recommendedName>
        <fullName evidence="6">Basic secretory protease</fullName>
    </recommendedName>
</protein>
<keyword evidence="1" id="KW-0732">Signal</keyword>
<dbReference type="PANTHER" id="PTHR33321:SF21">
    <property type="entry name" value="BASIC SECRETORY PROTEASE"/>
    <property type="match status" value="1"/>
</dbReference>
<feature type="signal peptide" evidence="1">
    <location>
        <begin position="1"/>
        <end position="28"/>
    </location>
</feature>
<accession>A0A6J5VS88</accession>
<proteinExistence type="predicted"/>
<organism evidence="2 4">
    <name type="scientific">Prunus armeniaca</name>
    <name type="common">Apricot</name>
    <name type="synonym">Armeniaca vulgaris</name>
    <dbReference type="NCBI Taxonomy" id="36596"/>
    <lineage>
        <taxon>Eukaryota</taxon>
        <taxon>Viridiplantae</taxon>
        <taxon>Streptophyta</taxon>
        <taxon>Embryophyta</taxon>
        <taxon>Tracheophyta</taxon>
        <taxon>Spermatophyta</taxon>
        <taxon>Magnoliopsida</taxon>
        <taxon>eudicotyledons</taxon>
        <taxon>Gunneridae</taxon>
        <taxon>Pentapetalae</taxon>
        <taxon>rosids</taxon>
        <taxon>fabids</taxon>
        <taxon>Rosales</taxon>
        <taxon>Rosaceae</taxon>
        <taxon>Amygdaloideae</taxon>
        <taxon>Amygdaleae</taxon>
        <taxon>Prunus</taxon>
    </lineage>
</organism>
<feature type="chain" id="PRO_5036181826" description="Basic secretory protease" evidence="1">
    <location>
        <begin position="29"/>
        <end position="233"/>
    </location>
</feature>
<dbReference type="EMBL" id="CAEKDK010000008">
    <property type="protein sequence ID" value="CAB4290604.1"/>
    <property type="molecule type" value="Genomic_DNA"/>
</dbReference>
<evidence type="ECO:0008006" key="6">
    <source>
        <dbReference type="Google" id="ProtNLM"/>
    </source>
</evidence>
<evidence type="ECO:0000313" key="3">
    <source>
        <dbReference type="EMBL" id="CAB4320925.1"/>
    </source>
</evidence>
<gene>
    <name evidence="2" type="ORF">CURHAP_LOCUS50695</name>
    <name evidence="3" type="ORF">ORAREDHAP_LOCUS49972</name>
</gene>
<name>A0A6J5VS88_PRUAR</name>